<dbReference type="Gene3D" id="3.40.50.300">
    <property type="entry name" value="P-loop containing nucleotide triphosphate hydrolases"/>
    <property type="match status" value="2"/>
</dbReference>
<organism evidence="16 17">
    <name type="scientific">Haliangium ochraceum (strain DSM 14365 / JCM 11303 / SMP-2)</name>
    <dbReference type="NCBI Taxonomy" id="502025"/>
    <lineage>
        <taxon>Bacteria</taxon>
        <taxon>Pseudomonadati</taxon>
        <taxon>Myxococcota</taxon>
        <taxon>Polyangia</taxon>
        <taxon>Haliangiales</taxon>
        <taxon>Kofleriaceae</taxon>
        <taxon>Haliangium</taxon>
    </lineage>
</organism>
<name>D0LJZ3_HALO1</name>
<dbReference type="GO" id="GO:0043138">
    <property type="term" value="F:3'-5' DNA helicase activity"/>
    <property type="evidence" value="ECO:0007669"/>
    <property type="project" value="UniProtKB-EC"/>
</dbReference>
<evidence type="ECO:0000256" key="12">
    <source>
        <dbReference type="PROSITE-ProRule" id="PRU00560"/>
    </source>
</evidence>
<dbReference type="GO" id="GO:0003677">
    <property type="term" value="F:DNA binding"/>
    <property type="evidence" value="ECO:0007669"/>
    <property type="project" value="UniProtKB-KW"/>
</dbReference>
<comment type="catalytic activity">
    <reaction evidence="8">
        <text>Couples ATP hydrolysis with the unwinding of duplex DNA by translocating in the 3'-5' direction.</text>
        <dbReference type="EC" id="5.6.2.4"/>
    </reaction>
</comment>
<dbReference type="Pfam" id="PF21196">
    <property type="entry name" value="PcrA_UvrD_tudor"/>
    <property type="match status" value="1"/>
</dbReference>
<gene>
    <name evidence="16" type="ordered locus">Hoch_6025</name>
</gene>
<feature type="binding site" evidence="12">
    <location>
        <begin position="26"/>
        <end position="33"/>
    </location>
    <ligand>
        <name>ATP</name>
        <dbReference type="ChEBI" id="CHEBI:30616"/>
    </ligand>
</feature>
<keyword evidence="7" id="KW-0413">Isomerase</keyword>
<evidence type="ECO:0000256" key="13">
    <source>
        <dbReference type="SAM" id="MobiDB-lite"/>
    </source>
</evidence>
<dbReference type="InterPro" id="IPR014016">
    <property type="entry name" value="UvrD-like_ATP-bd"/>
</dbReference>
<dbReference type="Pfam" id="PF00580">
    <property type="entry name" value="UvrD-helicase"/>
    <property type="match status" value="1"/>
</dbReference>
<dbReference type="EC" id="5.6.2.4" evidence="9"/>
<dbReference type="InterPro" id="IPR014017">
    <property type="entry name" value="DNA_helicase_UvrD-like_C"/>
</dbReference>
<dbReference type="RefSeq" id="WP_012831092.1">
    <property type="nucleotide sequence ID" value="NC_013440.1"/>
</dbReference>
<keyword evidence="2 12" id="KW-0547">Nucleotide-binding</keyword>
<evidence type="ECO:0000256" key="1">
    <source>
        <dbReference type="ARBA" id="ARBA00009922"/>
    </source>
</evidence>
<dbReference type="AlphaFoldDB" id="D0LJZ3"/>
<dbReference type="GO" id="GO:0005524">
    <property type="term" value="F:ATP binding"/>
    <property type="evidence" value="ECO:0007669"/>
    <property type="project" value="UniProtKB-UniRule"/>
</dbReference>
<evidence type="ECO:0000256" key="8">
    <source>
        <dbReference type="ARBA" id="ARBA00034617"/>
    </source>
</evidence>
<evidence type="ECO:0000256" key="3">
    <source>
        <dbReference type="ARBA" id="ARBA00022801"/>
    </source>
</evidence>
<dbReference type="SUPFAM" id="SSF52540">
    <property type="entry name" value="P-loop containing nucleoside triphosphate hydrolases"/>
    <property type="match status" value="1"/>
</dbReference>
<proteinExistence type="inferred from homology"/>
<feature type="domain" description="UvrD-like helicase C-terminal" evidence="15">
    <location>
        <begin position="279"/>
        <end position="559"/>
    </location>
</feature>
<dbReference type="HOGENOM" id="CLU_004585_5_2_7"/>
<dbReference type="FunFam" id="1.10.486.10:FF:000003">
    <property type="entry name" value="ATP-dependent DNA helicase"/>
    <property type="match status" value="1"/>
</dbReference>
<dbReference type="InterPro" id="IPR013986">
    <property type="entry name" value="DExx_box_DNA_helicase_dom_sf"/>
</dbReference>
<evidence type="ECO:0000259" key="15">
    <source>
        <dbReference type="PROSITE" id="PS51217"/>
    </source>
</evidence>
<dbReference type="eggNOG" id="COG0210">
    <property type="taxonomic scope" value="Bacteria"/>
</dbReference>
<dbReference type="OrthoDB" id="9810135at2"/>
<feature type="domain" description="UvrD-like helicase ATP-binding" evidence="14">
    <location>
        <begin position="5"/>
        <end position="278"/>
    </location>
</feature>
<evidence type="ECO:0000256" key="5">
    <source>
        <dbReference type="ARBA" id="ARBA00022840"/>
    </source>
</evidence>
<reference evidence="16 17" key="1">
    <citation type="journal article" date="2010" name="Stand. Genomic Sci.">
        <title>Complete genome sequence of Haliangium ochraceum type strain (SMP-2).</title>
        <authorList>
            <consortium name="US DOE Joint Genome Institute (JGI-PGF)"/>
            <person name="Ivanova N."/>
            <person name="Daum C."/>
            <person name="Lang E."/>
            <person name="Abt B."/>
            <person name="Kopitz M."/>
            <person name="Saunders E."/>
            <person name="Lapidus A."/>
            <person name="Lucas S."/>
            <person name="Glavina Del Rio T."/>
            <person name="Nolan M."/>
            <person name="Tice H."/>
            <person name="Copeland A."/>
            <person name="Cheng J.F."/>
            <person name="Chen F."/>
            <person name="Bruce D."/>
            <person name="Goodwin L."/>
            <person name="Pitluck S."/>
            <person name="Mavromatis K."/>
            <person name="Pati A."/>
            <person name="Mikhailova N."/>
            <person name="Chen A."/>
            <person name="Palaniappan K."/>
            <person name="Land M."/>
            <person name="Hauser L."/>
            <person name="Chang Y.J."/>
            <person name="Jeffries C.D."/>
            <person name="Detter J.C."/>
            <person name="Brettin T."/>
            <person name="Rohde M."/>
            <person name="Goker M."/>
            <person name="Bristow J."/>
            <person name="Markowitz V."/>
            <person name="Eisen J.A."/>
            <person name="Hugenholtz P."/>
            <person name="Kyrpides N.C."/>
            <person name="Klenk H.P."/>
        </authorList>
    </citation>
    <scope>NUCLEOTIDE SEQUENCE [LARGE SCALE GENOMIC DNA]</scope>
    <source>
        <strain evidence="17">DSM 14365 / CIP 107738 / JCM 11303 / AJ 13395 / SMP-2</strain>
    </source>
</reference>
<dbReference type="GO" id="GO:0000725">
    <property type="term" value="P:recombinational repair"/>
    <property type="evidence" value="ECO:0007669"/>
    <property type="project" value="TreeGrafter"/>
</dbReference>
<dbReference type="CDD" id="cd17932">
    <property type="entry name" value="DEXQc_UvrD"/>
    <property type="match status" value="1"/>
</dbReference>
<keyword evidence="6" id="KW-0238">DNA-binding</keyword>
<keyword evidence="3 12" id="KW-0378">Hydrolase</keyword>
<dbReference type="PROSITE" id="PS51217">
    <property type="entry name" value="UVRD_HELICASE_CTER"/>
    <property type="match status" value="1"/>
</dbReference>
<evidence type="ECO:0000259" key="14">
    <source>
        <dbReference type="PROSITE" id="PS51198"/>
    </source>
</evidence>
<dbReference type="CDD" id="cd18807">
    <property type="entry name" value="SF1_C_UvrD"/>
    <property type="match status" value="1"/>
</dbReference>
<evidence type="ECO:0000256" key="6">
    <source>
        <dbReference type="ARBA" id="ARBA00023125"/>
    </source>
</evidence>
<evidence type="ECO:0000256" key="11">
    <source>
        <dbReference type="ARBA" id="ARBA00048988"/>
    </source>
</evidence>
<dbReference type="Proteomes" id="UP000001880">
    <property type="component" value="Chromosome"/>
</dbReference>
<feature type="compositionally biased region" description="Low complexity" evidence="13">
    <location>
        <begin position="697"/>
        <end position="717"/>
    </location>
</feature>
<evidence type="ECO:0000256" key="10">
    <source>
        <dbReference type="ARBA" id="ARBA00034923"/>
    </source>
</evidence>
<keyword evidence="5 12" id="KW-0067">ATP-binding</keyword>
<evidence type="ECO:0000256" key="4">
    <source>
        <dbReference type="ARBA" id="ARBA00022806"/>
    </source>
</evidence>
<dbReference type="PROSITE" id="PS51198">
    <property type="entry name" value="UVRD_HELICASE_ATP_BIND"/>
    <property type="match status" value="1"/>
</dbReference>
<dbReference type="KEGG" id="hoh:Hoch_6025"/>
<evidence type="ECO:0000313" key="17">
    <source>
        <dbReference type="Proteomes" id="UP000001880"/>
    </source>
</evidence>
<keyword evidence="4 12" id="KW-0347">Helicase</keyword>
<evidence type="ECO:0000256" key="9">
    <source>
        <dbReference type="ARBA" id="ARBA00034808"/>
    </source>
</evidence>
<dbReference type="EMBL" id="CP001804">
    <property type="protein sequence ID" value="ACY18500.1"/>
    <property type="molecule type" value="Genomic_DNA"/>
</dbReference>
<dbReference type="InterPro" id="IPR000212">
    <property type="entry name" value="DNA_helicase_UvrD/REP"/>
</dbReference>
<dbReference type="PANTHER" id="PTHR11070:SF2">
    <property type="entry name" value="ATP-DEPENDENT DNA HELICASE SRS2"/>
    <property type="match status" value="1"/>
</dbReference>
<dbReference type="Gene3D" id="1.10.486.10">
    <property type="entry name" value="PCRA, domain 4"/>
    <property type="match status" value="1"/>
</dbReference>
<dbReference type="GO" id="GO:0016887">
    <property type="term" value="F:ATP hydrolysis activity"/>
    <property type="evidence" value="ECO:0007669"/>
    <property type="project" value="RHEA"/>
</dbReference>
<sequence>MNRTAQLNPAQRKAVEHGDGPLMVLAGAGTGKTRVLVNRIAHMVDRGVPPRDILAVTFTNKAAKEMRERLRELLGMAANAMWIGTFHATCVKLLRIHGEHIGLSRDFTIFDSDDQKRLLNALIKEHGLEDQVSAKTLAVQIDRCKSRDEDPMDRHGGWGDDLLREIYPLYQAGMAQQGAVDFNDLLLKVLELARDPTVGPVLSARFDHVLVDEFQDTNRVQFRLVRHFADVSRNLTVVGDDDQSIYSWRGAEPRNLLEFKRDYPDAEVVKLEQNYRSTSVILDAANAVIAKNRNRHEKALWTASDGGESILWEPCPSDREEATFIARAIRGLVSAENRDFSDMAILYRTRAQSRQLEEQLRRFDIHYEIIGDVSFFQRREVKDIISYLRLLVQPNADLAFERIVNVPARGIGKTTVERVRDYARRAELPLFEAARACADGSGGSLAARARNKLRAFLDIVDGLRDVMAAGASVAEIVIQTVERSGYSAALTKEGTLEAEERLKNLSELVSWGSSFDEEEGEDASLVEFLANVALQSSGDKAESGDRGKVKMMTIHAAKGLEFPVVFLCGLEEGLFPSLRERDDQNDGDTLEEEYRLAYVAITRARERLVLTYAMQRMIWGETRSQRPSRFLDSIPDDCLAVRAEPPPPATTTHYDDYGSTLRRRRRPAADEYDQRVYSSAGAEVVVSDGVEYEYEPGAGSRSGRAGARAGRGTRTARPSSPLRGVSPRGASNAGGGEIRAGSLVTHATFGRGRVIEARGRGQTRKLLIDFSEVGLKTVLERFVAAAV</sequence>
<protein>
    <recommendedName>
        <fullName evidence="9">DNA 3'-5' helicase</fullName>
        <ecNumber evidence="9">5.6.2.4</ecNumber>
    </recommendedName>
    <alternativeName>
        <fullName evidence="10">DNA 3'-5' helicase II</fullName>
    </alternativeName>
</protein>
<feature type="region of interest" description="Disordered" evidence="13">
    <location>
        <begin position="695"/>
        <end position="739"/>
    </location>
</feature>
<dbReference type="Gene3D" id="1.10.10.160">
    <property type="match status" value="1"/>
</dbReference>
<evidence type="ECO:0000256" key="2">
    <source>
        <dbReference type="ARBA" id="ARBA00022741"/>
    </source>
</evidence>
<accession>D0LJZ3</accession>
<dbReference type="InterPro" id="IPR027417">
    <property type="entry name" value="P-loop_NTPase"/>
</dbReference>
<dbReference type="PANTHER" id="PTHR11070">
    <property type="entry name" value="UVRD / RECB / PCRA DNA HELICASE FAMILY MEMBER"/>
    <property type="match status" value="1"/>
</dbReference>
<comment type="catalytic activity">
    <reaction evidence="11">
        <text>ATP + H2O = ADP + phosphate + H(+)</text>
        <dbReference type="Rhea" id="RHEA:13065"/>
        <dbReference type="ChEBI" id="CHEBI:15377"/>
        <dbReference type="ChEBI" id="CHEBI:15378"/>
        <dbReference type="ChEBI" id="CHEBI:30616"/>
        <dbReference type="ChEBI" id="CHEBI:43474"/>
        <dbReference type="ChEBI" id="CHEBI:456216"/>
        <dbReference type="EC" id="5.6.2.4"/>
    </reaction>
</comment>
<dbReference type="STRING" id="502025.Hoch_6025"/>
<keyword evidence="17" id="KW-1185">Reference proteome</keyword>
<comment type="similarity">
    <text evidence="1">Belongs to the helicase family. UvrD subfamily.</text>
</comment>
<evidence type="ECO:0000313" key="16">
    <source>
        <dbReference type="EMBL" id="ACY18500.1"/>
    </source>
</evidence>
<evidence type="ECO:0000256" key="7">
    <source>
        <dbReference type="ARBA" id="ARBA00023235"/>
    </source>
</evidence>
<dbReference type="Pfam" id="PF13361">
    <property type="entry name" value="UvrD_C"/>
    <property type="match status" value="1"/>
</dbReference>
<feature type="region of interest" description="Disordered" evidence="13">
    <location>
        <begin position="641"/>
        <end position="674"/>
    </location>
</feature>